<dbReference type="Gene3D" id="2.30.130.30">
    <property type="entry name" value="Hypothetical protein"/>
    <property type="match status" value="1"/>
</dbReference>
<dbReference type="Pfam" id="PF02195">
    <property type="entry name" value="ParB_N"/>
    <property type="match status" value="1"/>
</dbReference>
<dbReference type="SUPFAM" id="SSF110849">
    <property type="entry name" value="ParB/Sulfiredoxin"/>
    <property type="match status" value="1"/>
</dbReference>
<dbReference type="InterPro" id="IPR050336">
    <property type="entry name" value="Chromosome_partition/occlusion"/>
</dbReference>
<dbReference type="CDD" id="cd16406">
    <property type="entry name" value="ParB_N_like"/>
    <property type="match status" value="1"/>
</dbReference>
<sequence length="455" mass="51912">MAAGWSVMDALNKNSKAAAEEKPKARFRTRDISIRKIYSNDRNFYSMPGIEQLAQEILAVGLMENMTVAYAPCERGEYKIIAGERRWRALNLLLEKGYEDFETVTCQIKSAAEENEEMVQLIIANAYRDKTIVDMLEEEKRLKESLQYMKDNGLTLQGYKLDSGRLRDVIASIMNTTGTKIAQIESINKHLIPEFSAELKEGRLTFSAAYEISGMAEDKQMELLEKYKEGGLSLKEVKQAKKEIEEAAEKAEISGQMNLPEDPEEWEQEEAEEEQEEEWQQAHPESITSLCYSCQRYSECNVKTGTCQDCDRYVDKAEAEKTPEQRYDEEQAAIDRKTAKKLTEMEQEEKMQNLPSDEKKARMMRVSAELLKDIKEGKIRHMIVKEDQAGYKEKDILTLLAFRDGRSTGEQMRVCITCADDAQTSSAIIEGYAVIGIMDVYDAEALGLIDLEDED</sequence>
<dbReference type="PANTHER" id="PTHR33375:SF1">
    <property type="entry name" value="CHROMOSOME-PARTITIONING PROTEIN PARB-RELATED"/>
    <property type="match status" value="1"/>
</dbReference>
<dbReference type="SMART" id="SM00470">
    <property type="entry name" value="ParB"/>
    <property type="match status" value="1"/>
</dbReference>
<name>A0AAE3DPY7_9FIRM</name>
<dbReference type="InterPro" id="IPR036086">
    <property type="entry name" value="ParB/Sulfiredoxin_sf"/>
</dbReference>
<dbReference type="GO" id="GO:0005694">
    <property type="term" value="C:chromosome"/>
    <property type="evidence" value="ECO:0007669"/>
    <property type="project" value="TreeGrafter"/>
</dbReference>
<accession>A0AAE3DPY7</accession>
<dbReference type="EMBL" id="JAJEPR010000001">
    <property type="protein sequence ID" value="MCC2188314.1"/>
    <property type="molecule type" value="Genomic_DNA"/>
</dbReference>
<evidence type="ECO:0000259" key="2">
    <source>
        <dbReference type="SMART" id="SM00470"/>
    </source>
</evidence>
<evidence type="ECO:0000313" key="3">
    <source>
        <dbReference type="EMBL" id="MCC2188314.1"/>
    </source>
</evidence>
<evidence type="ECO:0000256" key="1">
    <source>
        <dbReference type="SAM" id="MobiDB-lite"/>
    </source>
</evidence>
<evidence type="ECO:0000313" key="4">
    <source>
        <dbReference type="Proteomes" id="UP001197875"/>
    </source>
</evidence>
<dbReference type="SUPFAM" id="SSF109709">
    <property type="entry name" value="KorB DNA-binding domain-like"/>
    <property type="match status" value="1"/>
</dbReference>
<dbReference type="AlphaFoldDB" id="A0AAE3DPY7"/>
<feature type="domain" description="ParB-like N-terminal" evidence="2">
    <location>
        <begin position="30"/>
        <end position="126"/>
    </location>
</feature>
<feature type="region of interest" description="Disordered" evidence="1">
    <location>
        <begin position="250"/>
        <end position="276"/>
    </location>
</feature>
<dbReference type="PANTHER" id="PTHR33375">
    <property type="entry name" value="CHROMOSOME-PARTITIONING PROTEIN PARB-RELATED"/>
    <property type="match status" value="1"/>
</dbReference>
<reference evidence="3 4" key="1">
    <citation type="submission" date="2021-10" db="EMBL/GenBank/DDBJ databases">
        <title>Anaerobic single-cell dispensing facilitates the cultivation of human gut bacteria.</title>
        <authorList>
            <person name="Afrizal A."/>
        </authorList>
    </citation>
    <scope>NUCLEOTIDE SEQUENCE [LARGE SCALE GENOMIC DNA]</scope>
    <source>
        <strain evidence="3 4">CLA-AA-H277</strain>
    </source>
</reference>
<protein>
    <submittedName>
        <fullName evidence="3">ParB/RepB/Spo0J family partition protein</fullName>
    </submittedName>
</protein>
<organism evidence="3 4">
    <name type="scientific">Fusicatenibacter faecihominis</name>
    <dbReference type="NCBI Taxonomy" id="2881276"/>
    <lineage>
        <taxon>Bacteria</taxon>
        <taxon>Bacillati</taxon>
        <taxon>Bacillota</taxon>
        <taxon>Clostridia</taxon>
        <taxon>Lachnospirales</taxon>
        <taxon>Lachnospiraceae</taxon>
        <taxon>Fusicatenibacter</taxon>
    </lineage>
</organism>
<dbReference type="Gene3D" id="1.10.10.2830">
    <property type="match status" value="1"/>
</dbReference>
<feature type="compositionally biased region" description="Acidic residues" evidence="1">
    <location>
        <begin position="261"/>
        <end position="276"/>
    </location>
</feature>
<dbReference type="GO" id="GO:0007059">
    <property type="term" value="P:chromosome segregation"/>
    <property type="evidence" value="ECO:0007669"/>
    <property type="project" value="TreeGrafter"/>
</dbReference>
<proteinExistence type="predicted"/>
<dbReference type="Proteomes" id="UP001197875">
    <property type="component" value="Unassembled WGS sequence"/>
</dbReference>
<comment type="caution">
    <text evidence="3">The sequence shown here is derived from an EMBL/GenBank/DDBJ whole genome shotgun (WGS) entry which is preliminary data.</text>
</comment>
<dbReference type="RefSeq" id="WP_227613940.1">
    <property type="nucleotide sequence ID" value="NZ_JAJEPR010000001.1"/>
</dbReference>
<dbReference type="GO" id="GO:0045881">
    <property type="term" value="P:positive regulation of sporulation resulting in formation of a cellular spore"/>
    <property type="evidence" value="ECO:0007669"/>
    <property type="project" value="TreeGrafter"/>
</dbReference>
<keyword evidence="4" id="KW-1185">Reference proteome</keyword>
<dbReference type="InterPro" id="IPR003115">
    <property type="entry name" value="ParB_N"/>
</dbReference>
<gene>
    <name evidence="3" type="ORF">LKD71_00520</name>
</gene>
<dbReference type="Gene3D" id="3.90.1530.30">
    <property type="match status" value="1"/>
</dbReference>